<dbReference type="InterPro" id="IPR001611">
    <property type="entry name" value="Leu-rich_rpt"/>
</dbReference>
<dbReference type="SUPFAM" id="SSF52058">
    <property type="entry name" value="L domain-like"/>
    <property type="match status" value="1"/>
</dbReference>
<sequence length="354" mass="40945">MSRNEKIDISKSELRLIFPYAFKDCQTVKNLDISFNNLTKIYSKSFNGMTQLGFLYINSNKITQLESDVFQDVPLLTHLYLHGNFIENLDENLFINCKNLVLIHLGWNQIEWLDTRIFKNLRKLRTIILDRNKLKSLDFSLINLESLDYLSVAMNQISEINSETFKGANNLDILKISSNKIQKIYENFTIDFKNLTDLDFSRNNLSFLEPNFFAGLVRLESLLLIECNIKTIDLGSLVNLQNLVLTSNKISIFNQNLSSLTHLSLNLNLLLDLNYSSISTPNSSLKYLDITSCNLNYIDFNILRNLTNLETIRLSGNQITFDNQSFMGFKKLKSVYVNKDVENLKSLFPNISFY</sequence>
<accession>A0A814P5Z0</accession>
<dbReference type="InterPro" id="IPR026906">
    <property type="entry name" value="LRR_5"/>
</dbReference>
<dbReference type="PANTHER" id="PTHR45617">
    <property type="entry name" value="LEUCINE RICH REPEAT FAMILY PROTEIN"/>
    <property type="match status" value="1"/>
</dbReference>
<dbReference type="PANTHER" id="PTHR45617:SF172">
    <property type="entry name" value="LEUCINE-RICH REPEAT-CONTAINING PROTEIN 15-LIKE"/>
    <property type="match status" value="1"/>
</dbReference>
<proteinExistence type="predicted"/>
<evidence type="ECO:0000313" key="4">
    <source>
        <dbReference type="Proteomes" id="UP000663879"/>
    </source>
</evidence>
<dbReference type="InterPro" id="IPR003591">
    <property type="entry name" value="Leu-rich_rpt_typical-subtyp"/>
</dbReference>
<dbReference type="SMART" id="SM00369">
    <property type="entry name" value="LRR_TYP"/>
    <property type="match status" value="8"/>
</dbReference>
<evidence type="ECO:0000256" key="2">
    <source>
        <dbReference type="ARBA" id="ARBA00022737"/>
    </source>
</evidence>
<dbReference type="SMART" id="SM00365">
    <property type="entry name" value="LRR_SD22"/>
    <property type="match status" value="6"/>
</dbReference>
<dbReference type="Pfam" id="PF13855">
    <property type="entry name" value="LRR_8"/>
    <property type="match status" value="2"/>
</dbReference>
<organism evidence="3 4">
    <name type="scientific">Brachionus calyciflorus</name>
    <dbReference type="NCBI Taxonomy" id="104777"/>
    <lineage>
        <taxon>Eukaryota</taxon>
        <taxon>Metazoa</taxon>
        <taxon>Spiralia</taxon>
        <taxon>Gnathifera</taxon>
        <taxon>Rotifera</taxon>
        <taxon>Eurotatoria</taxon>
        <taxon>Monogononta</taxon>
        <taxon>Pseudotrocha</taxon>
        <taxon>Ploima</taxon>
        <taxon>Brachionidae</taxon>
        <taxon>Brachionus</taxon>
    </lineage>
</organism>
<dbReference type="Pfam" id="PF13306">
    <property type="entry name" value="LRR_5"/>
    <property type="match status" value="1"/>
</dbReference>
<keyword evidence="1" id="KW-0433">Leucine-rich repeat</keyword>
<dbReference type="AlphaFoldDB" id="A0A814P5Z0"/>
<dbReference type="EMBL" id="CAJNOC010007516">
    <property type="protein sequence ID" value="CAF1100365.1"/>
    <property type="molecule type" value="Genomic_DNA"/>
</dbReference>
<comment type="caution">
    <text evidence="3">The sequence shown here is derived from an EMBL/GenBank/DDBJ whole genome shotgun (WGS) entry which is preliminary data.</text>
</comment>
<reference evidence="3" key="1">
    <citation type="submission" date="2021-02" db="EMBL/GenBank/DDBJ databases">
        <authorList>
            <person name="Nowell W R."/>
        </authorList>
    </citation>
    <scope>NUCLEOTIDE SEQUENCE</scope>
    <source>
        <strain evidence="3">Ploen Becks lab</strain>
    </source>
</reference>
<keyword evidence="2" id="KW-0677">Repeat</keyword>
<keyword evidence="4" id="KW-1185">Reference proteome</keyword>
<gene>
    <name evidence="3" type="ORF">OXX778_LOCUS21118</name>
</gene>
<dbReference type="Proteomes" id="UP000663879">
    <property type="component" value="Unassembled WGS sequence"/>
</dbReference>
<dbReference type="OrthoDB" id="2013775at2759"/>
<name>A0A814P5Z0_9BILA</name>
<protein>
    <submittedName>
        <fullName evidence="3">Uncharacterized protein</fullName>
    </submittedName>
</protein>
<dbReference type="InterPro" id="IPR032675">
    <property type="entry name" value="LRR_dom_sf"/>
</dbReference>
<evidence type="ECO:0000313" key="3">
    <source>
        <dbReference type="EMBL" id="CAF1100365.1"/>
    </source>
</evidence>
<dbReference type="Pfam" id="PF00560">
    <property type="entry name" value="LRR_1"/>
    <property type="match status" value="1"/>
</dbReference>
<dbReference type="Gene3D" id="3.80.10.10">
    <property type="entry name" value="Ribonuclease Inhibitor"/>
    <property type="match status" value="2"/>
</dbReference>
<evidence type="ECO:0000256" key="1">
    <source>
        <dbReference type="ARBA" id="ARBA00022614"/>
    </source>
</evidence>